<reference evidence="2 3" key="1">
    <citation type="submission" date="2015-11" db="EMBL/GenBank/DDBJ databases">
        <title>Sequence of Pedobacter ginsenosidimutans.</title>
        <authorList>
            <person name="Carson E."/>
            <person name="Keyser V."/>
            <person name="Newman J."/>
            <person name="Miller J."/>
        </authorList>
    </citation>
    <scope>NUCLEOTIDE SEQUENCE [LARGE SCALE GENOMIC DNA]</scope>
    <source>
        <strain evidence="2 3">KACC 14530</strain>
    </source>
</reference>
<evidence type="ECO:0000313" key="3">
    <source>
        <dbReference type="Proteomes" id="UP000051950"/>
    </source>
</evidence>
<dbReference type="Proteomes" id="UP000051950">
    <property type="component" value="Unassembled WGS sequence"/>
</dbReference>
<evidence type="ECO:0000313" key="2">
    <source>
        <dbReference type="EMBL" id="KRT17891.1"/>
    </source>
</evidence>
<dbReference type="RefSeq" id="WP_057930521.1">
    <property type="nucleotide sequence ID" value="NZ_LMZQ01000001.1"/>
</dbReference>
<proteinExistence type="predicted"/>
<accession>A0A0T5VVL1</accession>
<evidence type="ECO:0008006" key="4">
    <source>
        <dbReference type="Google" id="ProtNLM"/>
    </source>
</evidence>
<dbReference type="EMBL" id="LMZQ01000001">
    <property type="protein sequence ID" value="KRT17891.1"/>
    <property type="molecule type" value="Genomic_DNA"/>
</dbReference>
<protein>
    <recommendedName>
        <fullName evidence="4">FTP domain-containing protein</fullName>
    </recommendedName>
</protein>
<dbReference type="OrthoDB" id="1075024at2"/>
<keyword evidence="3" id="KW-1185">Reference proteome</keyword>
<feature type="signal peptide" evidence="1">
    <location>
        <begin position="1"/>
        <end position="19"/>
    </location>
</feature>
<dbReference type="AlphaFoldDB" id="A0A0T5VVL1"/>
<name>A0A0T5VVL1_9SPHI</name>
<gene>
    <name evidence="2" type="ORF">ASU31_00935</name>
</gene>
<keyword evidence="1" id="KW-0732">Signal</keyword>
<feature type="chain" id="PRO_5006665881" description="FTP domain-containing protein" evidence="1">
    <location>
        <begin position="20"/>
        <end position="274"/>
    </location>
</feature>
<comment type="caution">
    <text evidence="2">The sequence shown here is derived from an EMBL/GenBank/DDBJ whole genome shotgun (WGS) entry which is preliminary data.</text>
</comment>
<evidence type="ECO:0000256" key="1">
    <source>
        <dbReference type="SAM" id="SignalP"/>
    </source>
</evidence>
<sequence length="274" mass="30905">MKKLLTLITLFILAQNATAQKNALRKIADSINVEGEILYRSEWASGHSTQIFSFGYGEKKRLSGGYFSYETEKEMTTIFFSKNDDPVVLATVKFGHKLDSSKYSIDTTTRKFTGVEKDLHAIRSKAAQAVLNDTLFKFYENTSLNLVPIIKNGAKKVYVITAQTAPDEVLLGNDYLINFDRDNNIIKKTKLHNNLIPLGTGGIDTIEASSHQHLGETSPYITATDICAFKLWKAKTTWVISFIVSAGYVSVWHFRDEFLEILTQAEFEKIIQNK</sequence>
<organism evidence="2 3">
    <name type="scientific">Pedobacter ginsenosidimutans</name>
    <dbReference type="NCBI Taxonomy" id="687842"/>
    <lineage>
        <taxon>Bacteria</taxon>
        <taxon>Pseudomonadati</taxon>
        <taxon>Bacteroidota</taxon>
        <taxon>Sphingobacteriia</taxon>
        <taxon>Sphingobacteriales</taxon>
        <taxon>Sphingobacteriaceae</taxon>
        <taxon>Pedobacter</taxon>
    </lineage>
</organism>